<reference evidence="2" key="1">
    <citation type="journal article" date="2017" name="Biotechnol. Biofuels">
        <title>Evaluation of environmental bacterial communities as a factor affecting the growth of duckweed Lemna minor.</title>
        <authorList>
            <person name="Ishizawa H."/>
            <person name="Kuroda M."/>
            <person name="Morikawa M."/>
            <person name="Ike M."/>
        </authorList>
    </citation>
    <scope>NUCLEOTIDE SEQUENCE [LARGE SCALE GENOMIC DNA]</scope>
    <source>
        <strain evidence="2">H3</strain>
    </source>
</reference>
<evidence type="ECO:0000313" key="2">
    <source>
        <dbReference type="Proteomes" id="UP000198290"/>
    </source>
</evidence>
<keyword evidence="2" id="KW-1185">Reference proteome</keyword>
<dbReference type="AlphaFoldDB" id="A0A3G9GM41"/>
<dbReference type="EMBL" id="AP018823">
    <property type="protein sequence ID" value="BBF87783.1"/>
    <property type="molecule type" value="Genomic_DNA"/>
</dbReference>
<dbReference type="KEGG" id="amah:DLM_4210"/>
<protein>
    <submittedName>
        <fullName evidence="1">Uncharacterized protein</fullName>
    </submittedName>
</protein>
<organism evidence="1 2">
    <name type="scientific">Aquitalea magnusonii</name>
    <dbReference type="NCBI Taxonomy" id="332411"/>
    <lineage>
        <taxon>Bacteria</taxon>
        <taxon>Pseudomonadati</taxon>
        <taxon>Pseudomonadota</taxon>
        <taxon>Betaproteobacteria</taxon>
        <taxon>Neisseriales</taxon>
        <taxon>Chromobacteriaceae</taxon>
        <taxon>Aquitalea</taxon>
    </lineage>
</organism>
<proteinExistence type="predicted"/>
<gene>
    <name evidence="1" type="ORF">DLM_4210</name>
</gene>
<dbReference type="Proteomes" id="UP000198290">
    <property type="component" value="Chromosome"/>
</dbReference>
<reference evidence="2" key="3">
    <citation type="journal article" date="2017" name="Plant Physiol. Biochem.">
        <title>Differential oxidative and antioxidative response of duckweed Lemna minor toward plant growth promoting/inhibiting bacteria.</title>
        <authorList>
            <person name="Ishizawa H."/>
            <person name="Kuroda M."/>
            <person name="Morikawa M."/>
            <person name="Ike M."/>
        </authorList>
    </citation>
    <scope>NUCLEOTIDE SEQUENCE [LARGE SCALE GENOMIC DNA]</scope>
    <source>
        <strain evidence="2">H3</strain>
    </source>
</reference>
<name>A0A3G9GM41_9NEIS</name>
<sequence length="40" mass="4584">MCRSVFTLQCQMKAVFYRLSIRLVYATRQAPPKSECPSCA</sequence>
<accession>A0A3G9GM41</accession>
<evidence type="ECO:0000313" key="1">
    <source>
        <dbReference type="EMBL" id="BBF87783.1"/>
    </source>
</evidence>
<reference evidence="1 2" key="2">
    <citation type="journal article" date="2017" name="Genome Announc.">
        <title>Draft genome sequence of Aquitalea magnusonii strain H3, a plant growth-promoting bacterium of duckweed Lemna minor.</title>
        <authorList>
            <person name="Ishizawa H."/>
            <person name="Kuroda M."/>
            <person name="Ike M."/>
        </authorList>
    </citation>
    <scope>NUCLEOTIDE SEQUENCE [LARGE SCALE GENOMIC DNA]</scope>
    <source>
        <strain evidence="1 2">H3</strain>
    </source>
</reference>